<proteinExistence type="predicted"/>
<feature type="domain" description="Reverse transcriptase" evidence="1">
    <location>
        <begin position="408"/>
        <end position="588"/>
    </location>
</feature>
<name>A0A074ZVT2_OPIVI</name>
<evidence type="ECO:0000313" key="2">
    <source>
        <dbReference type="EMBL" id="KER27485.1"/>
    </source>
</evidence>
<dbReference type="RefSeq" id="XP_009168760.1">
    <property type="nucleotide sequence ID" value="XM_009170496.1"/>
</dbReference>
<keyword evidence="3" id="KW-1185">Reference proteome</keyword>
<reference evidence="2 3" key="1">
    <citation type="submission" date="2013-11" db="EMBL/GenBank/DDBJ databases">
        <title>Opisthorchis viverrini - life in the bile duct.</title>
        <authorList>
            <person name="Young N.D."/>
            <person name="Nagarajan N."/>
            <person name="Lin S.J."/>
            <person name="Korhonen P.K."/>
            <person name="Jex A.R."/>
            <person name="Hall R.S."/>
            <person name="Safavi-Hemami H."/>
            <person name="Kaewkong W."/>
            <person name="Bertrand D."/>
            <person name="Gao S."/>
            <person name="Seet Q."/>
            <person name="Wongkham S."/>
            <person name="Teh B.T."/>
            <person name="Wongkham C."/>
            <person name="Intapan P.M."/>
            <person name="Maleewong W."/>
            <person name="Yang X."/>
            <person name="Hu M."/>
            <person name="Wang Z."/>
            <person name="Hofmann A."/>
            <person name="Sternberg P.W."/>
            <person name="Tan P."/>
            <person name="Wang J."/>
            <person name="Gasser R.B."/>
        </authorList>
    </citation>
    <scope>NUCLEOTIDE SEQUENCE [LARGE SCALE GENOMIC DNA]</scope>
</reference>
<evidence type="ECO:0000313" key="3">
    <source>
        <dbReference type="Proteomes" id="UP000054324"/>
    </source>
</evidence>
<dbReference type="InterPro" id="IPR043502">
    <property type="entry name" value="DNA/RNA_pol_sf"/>
</dbReference>
<dbReference type="OrthoDB" id="6627613at2759"/>
<dbReference type="Proteomes" id="UP000054324">
    <property type="component" value="Unassembled WGS sequence"/>
</dbReference>
<accession>A0A074ZVT2</accession>
<organism evidence="2 3">
    <name type="scientific">Opisthorchis viverrini</name>
    <name type="common">Southeast Asian liver fluke</name>
    <dbReference type="NCBI Taxonomy" id="6198"/>
    <lineage>
        <taxon>Eukaryota</taxon>
        <taxon>Metazoa</taxon>
        <taxon>Spiralia</taxon>
        <taxon>Lophotrochozoa</taxon>
        <taxon>Platyhelminthes</taxon>
        <taxon>Trematoda</taxon>
        <taxon>Digenea</taxon>
        <taxon>Opisthorchiida</taxon>
        <taxon>Opisthorchiata</taxon>
        <taxon>Opisthorchiidae</taxon>
        <taxon>Opisthorchis</taxon>
    </lineage>
</organism>
<dbReference type="SUPFAM" id="SSF56672">
    <property type="entry name" value="DNA/RNA polymerases"/>
    <property type="match status" value="1"/>
</dbReference>
<dbReference type="CTD" id="20327942"/>
<evidence type="ECO:0000259" key="1">
    <source>
        <dbReference type="Pfam" id="PF00078"/>
    </source>
</evidence>
<dbReference type="GeneID" id="20327942"/>
<dbReference type="CDD" id="cd01650">
    <property type="entry name" value="RT_nLTR_like"/>
    <property type="match status" value="1"/>
</dbReference>
<dbReference type="AlphaFoldDB" id="A0A074ZVT2"/>
<dbReference type="PANTHER" id="PTHR19446">
    <property type="entry name" value="REVERSE TRANSCRIPTASES"/>
    <property type="match status" value="1"/>
</dbReference>
<dbReference type="InterPro" id="IPR000477">
    <property type="entry name" value="RT_dom"/>
</dbReference>
<gene>
    <name evidence="2" type="ORF">T265_13775</name>
</gene>
<dbReference type="STRING" id="6198.A0A074ZVT2"/>
<sequence>MHLARSNSHTVNACAESLCSLGLSDFQHITGEALSFLSKPNSYWARWPKWLERELTDRKVRGSNLTSATRLPLSRLGQLGSIPALMLPPRERTRARILPGCPSLDRGSRVTGVGFEPRTFRSVNSNSNHLGHLALVYVQNRLSYRLHKSPRKSARMLNHHLQRTIIAQQFRSELAQPPSTHRTGSEHVDETRQNVKGVVLAVFIAVCLTSPIRPQDHWMSSRSLCMIDARKSILAASEYSGARKSLKHQIVKSLRKSRELWWTLKAREMKKAFAKENSHAPYQLIRSTGPRKATRKIDGSLIHSQKRRLGRWAEHFDERFSWPPATQPVEIMLTGEWNVNFGRLSEDQIRYEISVLKREKAPGQDGLYPTLFKEGGKSLNEEKVPAEWCISTVIPIFKRVTQTICEYHQGISLVAVASNVPSDLILRMLSEHRERQIRENQAGFRPAKGCIDYIFILRQVLEQRYCSQQPTMVVLLDLRAAFDSCLCRKGFSHKFLTLLKALHANFCGRVKVYGKLSPKFTTSSGVRQGCALSPFLFNFVIDAIMEDSLSASNACGVEVIPGSPLTDIEYADDMAPLGSGPVVMQTNVKQSK</sequence>
<dbReference type="Pfam" id="PF00078">
    <property type="entry name" value="RVT_1"/>
    <property type="match status" value="1"/>
</dbReference>
<dbReference type="EMBL" id="KL596721">
    <property type="protein sequence ID" value="KER27485.1"/>
    <property type="molecule type" value="Genomic_DNA"/>
</dbReference>
<dbReference type="KEGG" id="ovi:T265_13775"/>
<protein>
    <recommendedName>
        <fullName evidence="1">Reverse transcriptase domain-containing protein</fullName>
    </recommendedName>
</protein>